<evidence type="ECO:0000313" key="2">
    <source>
        <dbReference type="EMBL" id="SKA69957.1"/>
    </source>
</evidence>
<proteinExistence type="predicted"/>
<name>A0A1T4VYF0_9FIRM</name>
<dbReference type="EMBL" id="FUXZ01000012">
    <property type="protein sequence ID" value="SKA69957.1"/>
    <property type="molecule type" value="Genomic_DNA"/>
</dbReference>
<dbReference type="AlphaFoldDB" id="A0A1T4VYF0"/>
<dbReference type="OrthoDB" id="1766811at2"/>
<keyword evidence="1" id="KW-0812">Transmembrane</keyword>
<feature type="transmembrane region" description="Helical" evidence="1">
    <location>
        <begin position="12"/>
        <end position="33"/>
    </location>
</feature>
<evidence type="ECO:0000313" key="3">
    <source>
        <dbReference type="Proteomes" id="UP000190814"/>
    </source>
</evidence>
<evidence type="ECO:0000256" key="1">
    <source>
        <dbReference type="SAM" id="Phobius"/>
    </source>
</evidence>
<gene>
    <name evidence="2" type="ORF">SAMN02745111_01953</name>
</gene>
<dbReference type="RefSeq" id="WP_078766792.1">
    <property type="nucleotide sequence ID" value="NZ_FUXZ01000012.1"/>
</dbReference>
<keyword evidence="3" id="KW-1185">Reference proteome</keyword>
<accession>A0A1T4VYF0</accession>
<reference evidence="2 3" key="1">
    <citation type="submission" date="2017-02" db="EMBL/GenBank/DDBJ databases">
        <authorList>
            <person name="Peterson S.W."/>
        </authorList>
    </citation>
    <scope>NUCLEOTIDE SEQUENCE [LARGE SCALE GENOMIC DNA]</scope>
    <source>
        <strain evidence="2 3">ATCC 35992</strain>
    </source>
</reference>
<dbReference type="STRING" id="39495.SAMN02745111_01953"/>
<keyword evidence="1" id="KW-1133">Transmembrane helix</keyword>
<keyword evidence="1" id="KW-0472">Membrane</keyword>
<dbReference type="Proteomes" id="UP000190814">
    <property type="component" value="Unassembled WGS sequence"/>
</dbReference>
<organism evidence="2 3">
    <name type="scientific">Eubacterium uniforme</name>
    <dbReference type="NCBI Taxonomy" id="39495"/>
    <lineage>
        <taxon>Bacteria</taxon>
        <taxon>Bacillati</taxon>
        <taxon>Bacillota</taxon>
        <taxon>Clostridia</taxon>
        <taxon>Eubacteriales</taxon>
        <taxon>Eubacteriaceae</taxon>
        <taxon>Eubacterium</taxon>
    </lineage>
</organism>
<sequence>MKRQNKNSKKIASAASMLLLSTAMLGMATYAWFTMNREVSVTNMQVKAKTDQGLLINEVATANDANWDNEATAGQTTPESAIQLHATSTANTTTWYAAYSTKANSAAFASSGQESGDLADGYKTLNTSEGYTTAENTVAAVAGTSAEQNITYIDKGTTGYQNGEGYYVKYKYYLKSNGDAITCGTTAAQSIQLKDLQVTGNNNSADLDKALRVAVVAGGKAYIFAPLQSSAQTYYVNASETGTTTLTGDQYINITSIPAVTAAGTEVDVYLYFEGEDPDLKTSNVTNTLDNLTVSFRFALVDNSGTVTDNGVSIN</sequence>
<protein>
    <submittedName>
        <fullName evidence="2">Uncharacterized protein</fullName>
    </submittedName>
</protein>